<dbReference type="Pfam" id="PF00440">
    <property type="entry name" value="TetR_N"/>
    <property type="match status" value="1"/>
</dbReference>
<feature type="domain" description="HTH tetR-type" evidence="5">
    <location>
        <begin position="10"/>
        <end position="70"/>
    </location>
</feature>
<evidence type="ECO:0000256" key="2">
    <source>
        <dbReference type="ARBA" id="ARBA00023125"/>
    </source>
</evidence>
<dbReference type="GO" id="GO:0003700">
    <property type="term" value="F:DNA-binding transcription factor activity"/>
    <property type="evidence" value="ECO:0007669"/>
    <property type="project" value="TreeGrafter"/>
</dbReference>
<dbReference type="Gene3D" id="1.10.357.10">
    <property type="entry name" value="Tetracycline Repressor, domain 2"/>
    <property type="match status" value="1"/>
</dbReference>
<dbReference type="InterPro" id="IPR050109">
    <property type="entry name" value="HTH-type_TetR-like_transc_reg"/>
</dbReference>
<keyword evidence="3" id="KW-0804">Transcription</keyword>
<evidence type="ECO:0000256" key="1">
    <source>
        <dbReference type="ARBA" id="ARBA00023015"/>
    </source>
</evidence>
<keyword evidence="1" id="KW-0805">Transcription regulation</keyword>
<dbReference type="AlphaFoldDB" id="A0A7W9UM87"/>
<dbReference type="SUPFAM" id="SSF46689">
    <property type="entry name" value="Homeodomain-like"/>
    <property type="match status" value="1"/>
</dbReference>
<reference evidence="6 7" key="1">
    <citation type="submission" date="2020-08" db="EMBL/GenBank/DDBJ databases">
        <title>Sequencing the genomes of 1000 actinobacteria strains.</title>
        <authorList>
            <person name="Klenk H.-P."/>
        </authorList>
    </citation>
    <scope>NUCLEOTIDE SEQUENCE [LARGE SCALE GENOMIC DNA]</scope>
    <source>
        <strain evidence="6 7">DSM 43582</strain>
    </source>
</reference>
<dbReference type="Proteomes" id="UP000540412">
    <property type="component" value="Unassembled WGS sequence"/>
</dbReference>
<dbReference type="RefSeq" id="WP_040753331.1">
    <property type="nucleotide sequence ID" value="NZ_JACHIT010000002.1"/>
</dbReference>
<evidence type="ECO:0000259" key="5">
    <source>
        <dbReference type="PROSITE" id="PS50977"/>
    </source>
</evidence>
<dbReference type="InterPro" id="IPR001647">
    <property type="entry name" value="HTH_TetR"/>
</dbReference>
<feature type="DNA-binding region" description="H-T-H motif" evidence="4">
    <location>
        <begin position="33"/>
        <end position="52"/>
    </location>
</feature>
<gene>
    <name evidence="6" type="ORF">BJY24_007260</name>
</gene>
<proteinExistence type="predicted"/>
<name>A0A7W9UM87_9NOCA</name>
<dbReference type="PANTHER" id="PTHR30055">
    <property type="entry name" value="HTH-TYPE TRANSCRIPTIONAL REGULATOR RUTR"/>
    <property type="match status" value="1"/>
</dbReference>
<dbReference type="InterPro" id="IPR009057">
    <property type="entry name" value="Homeodomain-like_sf"/>
</dbReference>
<dbReference type="GO" id="GO:0000976">
    <property type="term" value="F:transcription cis-regulatory region binding"/>
    <property type="evidence" value="ECO:0007669"/>
    <property type="project" value="TreeGrafter"/>
</dbReference>
<evidence type="ECO:0000256" key="4">
    <source>
        <dbReference type="PROSITE-ProRule" id="PRU00335"/>
    </source>
</evidence>
<evidence type="ECO:0000313" key="7">
    <source>
        <dbReference type="Proteomes" id="UP000540412"/>
    </source>
</evidence>
<dbReference type="PANTHER" id="PTHR30055:SF234">
    <property type="entry name" value="HTH-TYPE TRANSCRIPTIONAL REGULATOR BETI"/>
    <property type="match status" value="1"/>
</dbReference>
<dbReference type="PROSITE" id="PS50977">
    <property type="entry name" value="HTH_TETR_2"/>
    <property type="match status" value="1"/>
</dbReference>
<protein>
    <submittedName>
        <fullName evidence="6">AcrR family transcriptional regulator</fullName>
    </submittedName>
</protein>
<sequence length="175" mass="19325">MDSTTGARSDATRTRILRATFEVLSRKGYGKLSLSDVAQQAKVSRPTLYRLFSSKEELMAAFGEYEQHNIEEGLRAAIEGLAGPERLDAVLRYMVEHQKSYALSRLVDIEPDHVLSQIARVIPIMRAYLEPLVPQDDPVVVAGTLVRLAVSHYLVASDDSTDFLAQLRHAAGISG</sequence>
<organism evidence="6 7">
    <name type="scientific">Nocardia transvalensis</name>
    <dbReference type="NCBI Taxonomy" id="37333"/>
    <lineage>
        <taxon>Bacteria</taxon>
        <taxon>Bacillati</taxon>
        <taxon>Actinomycetota</taxon>
        <taxon>Actinomycetes</taxon>
        <taxon>Mycobacteriales</taxon>
        <taxon>Nocardiaceae</taxon>
        <taxon>Nocardia</taxon>
    </lineage>
</organism>
<evidence type="ECO:0000313" key="6">
    <source>
        <dbReference type="EMBL" id="MBB5918348.1"/>
    </source>
</evidence>
<comment type="caution">
    <text evidence="6">The sequence shown here is derived from an EMBL/GenBank/DDBJ whole genome shotgun (WGS) entry which is preliminary data.</text>
</comment>
<dbReference type="PRINTS" id="PR00455">
    <property type="entry name" value="HTHTETR"/>
</dbReference>
<accession>A0A7W9UM87</accession>
<evidence type="ECO:0000256" key="3">
    <source>
        <dbReference type="ARBA" id="ARBA00023163"/>
    </source>
</evidence>
<keyword evidence="7" id="KW-1185">Reference proteome</keyword>
<keyword evidence="2 4" id="KW-0238">DNA-binding</keyword>
<dbReference type="EMBL" id="JACHIT010000002">
    <property type="protein sequence ID" value="MBB5918348.1"/>
    <property type="molecule type" value="Genomic_DNA"/>
</dbReference>